<protein>
    <submittedName>
        <fullName evidence="3">Alpha/beta hydrolase family protein</fullName>
        <ecNumber evidence="3">3.4.-.-</ecNumber>
    </submittedName>
</protein>
<gene>
    <name evidence="3" type="ORF">ACFFJ3_11790</name>
</gene>
<dbReference type="RefSeq" id="WP_380675482.1">
    <property type="nucleotide sequence ID" value="NZ_CP173186.1"/>
</dbReference>
<dbReference type="Proteomes" id="UP001589792">
    <property type="component" value="Unassembled WGS sequence"/>
</dbReference>
<dbReference type="EMBL" id="JBHLXG010000010">
    <property type="protein sequence ID" value="MFC0227177.1"/>
    <property type="molecule type" value="Genomic_DNA"/>
</dbReference>
<dbReference type="PANTHER" id="PTHR48081">
    <property type="entry name" value="AB HYDROLASE SUPERFAMILY PROTEIN C4A8.06C"/>
    <property type="match status" value="1"/>
</dbReference>
<feature type="domain" description="BD-FAE-like" evidence="2">
    <location>
        <begin position="77"/>
        <end position="261"/>
    </location>
</feature>
<keyword evidence="4" id="KW-1185">Reference proteome</keyword>
<dbReference type="InterPro" id="IPR029058">
    <property type="entry name" value="AB_hydrolase_fold"/>
</dbReference>
<dbReference type="EC" id="3.4.-.-" evidence="3"/>
<accession>A0ABV6EDU4</accession>
<sequence length="320" mass="35449">MLLTVKRKTTLVKTYRQIAVAMLLTLFQYVFSPLALAFNGMQLADYMKLKGSREPDAVLHYGKESSQYAQLFLAHAEKKTALSPVVILIHGGCWDKSAQGIPQMGELAEAFSQHGIAVWNVEYHRINEEGGGYPKTYNDISSAIDMLKQSAQQYSLDLSRVVLVGHSVGGHLVQWAAASNNMKSEYLQPANLAFKGVVALGSLPNMENMQQACSNLTETDYQNLLGMVNHQRKDPYSDTSPYHMGSPKTPVTLLNGARDTISIPDYANEYTEKYNQHPSEVKTIIVPGATHYDLVSTRSSAWPILLNEVRVLLGKQAEAQ</sequence>
<reference evidence="3 4" key="1">
    <citation type="submission" date="2024-09" db="EMBL/GenBank/DDBJ databases">
        <authorList>
            <person name="Sun Q."/>
            <person name="Mori K."/>
        </authorList>
    </citation>
    <scope>NUCLEOTIDE SEQUENCE [LARGE SCALE GENOMIC DNA]</scope>
    <source>
        <strain evidence="3 4">CCM 8626</strain>
    </source>
</reference>
<keyword evidence="1 3" id="KW-0378">Hydrolase</keyword>
<dbReference type="GO" id="GO:0016787">
    <property type="term" value="F:hydrolase activity"/>
    <property type="evidence" value="ECO:0007669"/>
    <property type="project" value="UniProtKB-KW"/>
</dbReference>
<evidence type="ECO:0000313" key="4">
    <source>
        <dbReference type="Proteomes" id="UP001589792"/>
    </source>
</evidence>
<dbReference type="InterPro" id="IPR050300">
    <property type="entry name" value="GDXG_lipolytic_enzyme"/>
</dbReference>
<dbReference type="SUPFAM" id="SSF53474">
    <property type="entry name" value="alpha/beta-Hydrolases"/>
    <property type="match status" value="1"/>
</dbReference>
<dbReference type="Gene3D" id="3.40.50.1820">
    <property type="entry name" value="alpha/beta hydrolase"/>
    <property type="match status" value="1"/>
</dbReference>
<proteinExistence type="predicted"/>
<evidence type="ECO:0000313" key="3">
    <source>
        <dbReference type="EMBL" id="MFC0227177.1"/>
    </source>
</evidence>
<name>A0ABV6EDU4_9GAMM</name>
<comment type="caution">
    <text evidence="3">The sequence shown here is derived from an EMBL/GenBank/DDBJ whole genome shotgun (WGS) entry which is preliminary data.</text>
</comment>
<dbReference type="InterPro" id="IPR049492">
    <property type="entry name" value="BD-FAE-like_dom"/>
</dbReference>
<dbReference type="Pfam" id="PF20434">
    <property type="entry name" value="BD-FAE"/>
    <property type="match status" value="1"/>
</dbReference>
<evidence type="ECO:0000256" key="1">
    <source>
        <dbReference type="ARBA" id="ARBA00022801"/>
    </source>
</evidence>
<organism evidence="3 4">
    <name type="scientific">Serratia aquatilis</name>
    <dbReference type="NCBI Taxonomy" id="1737515"/>
    <lineage>
        <taxon>Bacteria</taxon>
        <taxon>Pseudomonadati</taxon>
        <taxon>Pseudomonadota</taxon>
        <taxon>Gammaproteobacteria</taxon>
        <taxon>Enterobacterales</taxon>
        <taxon>Yersiniaceae</taxon>
        <taxon>Serratia</taxon>
    </lineage>
</organism>
<evidence type="ECO:0000259" key="2">
    <source>
        <dbReference type="Pfam" id="PF20434"/>
    </source>
</evidence>